<feature type="region of interest" description="Disordered" evidence="1">
    <location>
        <begin position="173"/>
        <end position="205"/>
    </location>
</feature>
<keyword evidence="3" id="KW-1185">Reference proteome</keyword>
<reference evidence="2" key="2">
    <citation type="submission" date="2021-09" db="EMBL/GenBank/DDBJ databases">
        <authorList>
            <person name="Jia N."/>
            <person name="Wang J."/>
            <person name="Shi W."/>
            <person name="Du L."/>
            <person name="Sun Y."/>
            <person name="Zhan W."/>
            <person name="Jiang J."/>
            <person name="Wang Q."/>
            <person name="Zhang B."/>
            <person name="Ji P."/>
            <person name="Sakyi L.B."/>
            <person name="Cui X."/>
            <person name="Yuan T."/>
            <person name="Jiang B."/>
            <person name="Yang W."/>
            <person name="Lam T.T.-Y."/>
            <person name="Chang Q."/>
            <person name="Ding S."/>
            <person name="Wang X."/>
            <person name="Zhu J."/>
            <person name="Ruan X."/>
            <person name="Zhao L."/>
            <person name="Wei J."/>
            <person name="Que T."/>
            <person name="Du C."/>
            <person name="Cheng J."/>
            <person name="Dai P."/>
            <person name="Han X."/>
            <person name="Huang E."/>
            <person name="Gao Y."/>
            <person name="Liu J."/>
            <person name="Shao H."/>
            <person name="Ye R."/>
            <person name="Li L."/>
            <person name="Wei W."/>
            <person name="Wang X."/>
            <person name="Wang C."/>
            <person name="Huo Q."/>
            <person name="Li W."/>
            <person name="Guo W."/>
            <person name="Chen H."/>
            <person name="Chen S."/>
            <person name="Zhou L."/>
            <person name="Zhou L."/>
            <person name="Ni X."/>
            <person name="Tian J."/>
            <person name="Zhou Y."/>
            <person name="Sheng Y."/>
            <person name="Liu T."/>
            <person name="Pan Y."/>
            <person name="Xia L."/>
            <person name="Li J."/>
            <person name="Zhao F."/>
            <person name="Cao W."/>
        </authorList>
    </citation>
    <scope>NUCLEOTIDE SEQUENCE</scope>
    <source>
        <strain evidence="2">Rmic-2018</strain>
        <tissue evidence="2">Larvae</tissue>
    </source>
</reference>
<sequence>MDTVAGVRGRGTTRRDLLSASGDGVGRALSARAALSLEIAGAQLVGTKSRERVEDFSSFQRRRREASRALVLLVCLVLAQKAHALPIMDQLVQNVLEPDRLNRWFTLWEKVIHLARFHVHNIPRILMMPFSNIHTIHGRAKDIRRGLSDLPLRSLLGRVQAFTGFAGDTGDTVTGRNDYATESPASTKKAAQDLTHQPTIVRAKQ</sequence>
<reference evidence="2" key="1">
    <citation type="journal article" date="2020" name="Cell">
        <title>Large-Scale Comparative Analyses of Tick Genomes Elucidate Their Genetic Diversity and Vector Capacities.</title>
        <authorList>
            <consortium name="Tick Genome and Microbiome Consortium (TIGMIC)"/>
            <person name="Jia N."/>
            <person name="Wang J."/>
            <person name="Shi W."/>
            <person name="Du L."/>
            <person name="Sun Y."/>
            <person name="Zhan W."/>
            <person name="Jiang J.F."/>
            <person name="Wang Q."/>
            <person name="Zhang B."/>
            <person name="Ji P."/>
            <person name="Bell-Sakyi L."/>
            <person name="Cui X.M."/>
            <person name="Yuan T.T."/>
            <person name="Jiang B.G."/>
            <person name="Yang W.F."/>
            <person name="Lam T.T."/>
            <person name="Chang Q.C."/>
            <person name="Ding S.J."/>
            <person name="Wang X.J."/>
            <person name="Zhu J.G."/>
            <person name="Ruan X.D."/>
            <person name="Zhao L."/>
            <person name="Wei J.T."/>
            <person name="Ye R.Z."/>
            <person name="Que T.C."/>
            <person name="Du C.H."/>
            <person name="Zhou Y.H."/>
            <person name="Cheng J.X."/>
            <person name="Dai P.F."/>
            <person name="Guo W.B."/>
            <person name="Han X.H."/>
            <person name="Huang E.J."/>
            <person name="Li L.F."/>
            <person name="Wei W."/>
            <person name="Gao Y.C."/>
            <person name="Liu J.Z."/>
            <person name="Shao H.Z."/>
            <person name="Wang X."/>
            <person name="Wang C.C."/>
            <person name="Yang T.C."/>
            <person name="Huo Q.B."/>
            <person name="Li W."/>
            <person name="Chen H.Y."/>
            <person name="Chen S.E."/>
            <person name="Zhou L.G."/>
            <person name="Ni X.B."/>
            <person name="Tian J.H."/>
            <person name="Sheng Y."/>
            <person name="Liu T."/>
            <person name="Pan Y.S."/>
            <person name="Xia L.Y."/>
            <person name="Li J."/>
            <person name="Zhao F."/>
            <person name="Cao W.C."/>
        </authorList>
    </citation>
    <scope>NUCLEOTIDE SEQUENCE</scope>
    <source>
        <strain evidence="2">Rmic-2018</strain>
    </source>
</reference>
<evidence type="ECO:0000256" key="1">
    <source>
        <dbReference type="SAM" id="MobiDB-lite"/>
    </source>
</evidence>
<dbReference type="VEuPathDB" id="VectorBase:LOC119177792"/>
<dbReference type="Proteomes" id="UP000821866">
    <property type="component" value="Chromosome 9"/>
</dbReference>
<evidence type="ECO:0000313" key="3">
    <source>
        <dbReference type="Proteomes" id="UP000821866"/>
    </source>
</evidence>
<gene>
    <name evidence="2" type="ORF">HPB51_025414</name>
</gene>
<organism evidence="2 3">
    <name type="scientific">Rhipicephalus microplus</name>
    <name type="common">Cattle tick</name>
    <name type="synonym">Boophilus microplus</name>
    <dbReference type="NCBI Taxonomy" id="6941"/>
    <lineage>
        <taxon>Eukaryota</taxon>
        <taxon>Metazoa</taxon>
        <taxon>Ecdysozoa</taxon>
        <taxon>Arthropoda</taxon>
        <taxon>Chelicerata</taxon>
        <taxon>Arachnida</taxon>
        <taxon>Acari</taxon>
        <taxon>Parasitiformes</taxon>
        <taxon>Ixodida</taxon>
        <taxon>Ixodoidea</taxon>
        <taxon>Ixodidae</taxon>
        <taxon>Rhipicephalinae</taxon>
        <taxon>Rhipicephalus</taxon>
        <taxon>Boophilus</taxon>
    </lineage>
</organism>
<accession>A0A9J6D8M2</accession>
<name>A0A9J6D8M2_RHIMP</name>
<evidence type="ECO:0000313" key="2">
    <source>
        <dbReference type="EMBL" id="KAH8010143.1"/>
    </source>
</evidence>
<dbReference type="EMBL" id="JABSTU010000011">
    <property type="protein sequence ID" value="KAH8010143.1"/>
    <property type="molecule type" value="Genomic_DNA"/>
</dbReference>
<dbReference type="AlphaFoldDB" id="A0A9J6D8M2"/>
<proteinExistence type="predicted"/>
<comment type="caution">
    <text evidence="2">The sequence shown here is derived from an EMBL/GenBank/DDBJ whole genome shotgun (WGS) entry which is preliminary data.</text>
</comment>
<protein>
    <submittedName>
        <fullName evidence="2">Uncharacterized protein</fullName>
    </submittedName>
</protein>